<proteinExistence type="predicted"/>
<evidence type="ECO:0000313" key="5">
    <source>
        <dbReference type="Proteomes" id="UP001557470"/>
    </source>
</evidence>
<dbReference type="InterPro" id="IPR033549">
    <property type="entry name" value="NFAM1"/>
</dbReference>
<dbReference type="Proteomes" id="UP001557470">
    <property type="component" value="Unassembled WGS sequence"/>
</dbReference>
<evidence type="ECO:0000256" key="2">
    <source>
        <dbReference type="SAM" id="Phobius"/>
    </source>
</evidence>
<evidence type="ECO:0000313" key="4">
    <source>
        <dbReference type="EMBL" id="KAL1005839.1"/>
    </source>
</evidence>
<evidence type="ECO:0000256" key="3">
    <source>
        <dbReference type="SAM" id="SignalP"/>
    </source>
</evidence>
<protein>
    <submittedName>
        <fullName evidence="4">Uncharacterized protein</fullName>
    </submittedName>
</protein>
<dbReference type="EMBL" id="JAGEUA010000002">
    <property type="protein sequence ID" value="KAL1005839.1"/>
    <property type="molecule type" value="Genomic_DNA"/>
</dbReference>
<keyword evidence="2" id="KW-1133">Transmembrane helix</keyword>
<accession>A0ABD0XD43</accession>
<feature type="transmembrane region" description="Helical" evidence="2">
    <location>
        <begin position="126"/>
        <end position="149"/>
    </location>
</feature>
<feature type="chain" id="PRO_5044759204" evidence="3">
    <location>
        <begin position="20"/>
        <end position="249"/>
    </location>
</feature>
<feature type="signal peptide" evidence="3">
    <location>
        <begin position="1"/>
        <end position="19"/>
    </location>
</feature>
<sequence length="249" mass="27373">MCTLMVGLLCIMMLSGSFGIGAKLNISKRVMVILAGEKVSFDINVTIPMNRSASNVLCYGPLETKEIQRWPITSSQEKITLNMVLTAHNSSFSGEYKCTFLKAVAYTALLVKDEGFQQLSANKMSYFIVLGVLITGLIIFNVVGSIYVFRSQMGPFNFKKRNSEETEKQKRPKEVQEKDDKTPVNATASASVYASLVVRPSSVYEVAVPVAAKCGSGKRKSDTKKKGSKKSMENTPQGDGIVECVYENF</sequence>
<dbReference type="PANTHER" id="PTHR35680">
    <property type="entry name" value="NFAT ACTIVATION MOLECULE 1"/>
    <property type="match status" value="1"/>
</dbReference>
<keyword evidence="2" id="KW-0812">Transmembrane</keyword>
<evidence type="ECO:0000256" key="1">
    <source>
        <dbReference type="SAM" id="MobiDB-lite"/>
    </source>
</evidence>
<feature type="compositionally biased region" description="Basic residues" evidence="1">
    <location>
        <begin position="216"/>
        <end position="229"/>
    </location>
</feature>
<feature type="region of interest" description="Disordered" evidence="1">
    <location>
        <begin position="160"/>
        <end position="183"/>
    </location>
</feature>
<comment type="caution">
    <text evidence="4">The sequence shown here is derived from an EMBL/GenBank/DDBJ whole genome shotgun (WGS) entry which is preliminary data.</text>
</comment>
<name>A0ABD0XD43_UMBPY</name>
<gene>
    <name evidence="4" type="ORF">UPYG_G00064600</name>
</gene>
<feature type="region of interest" description="Disordered" evidence="1">
    <location>
        <begin position="214"/>
        <end position="238"/>
    </location>
</feature>
<organism evidence="4 5">
    <name type="scientific">Umbra pygmaea</name>
    <name type="common">Eastern mudminnow</name>
    <dbReference type="NCBI Taxonomy" id="75934"/>
    <lineage>
        <taxon>Eukaryota</taxon>
        <taxon>Metazoa</taxon>
        <taxon>Chordata</taxon>
        <taxon>Craniata</taxon>
        <taxon>Vertebrata</taxon>
        <taxon>Euteleostomi</taxon>
        <taxon>Actinopterygii</taxon>
        <taxon>Neopterygii</taxon>
        <taxon>Teleostei</taxon>
        <taxon>Protacanthopterygii</taxon>
        <taxon>Esociformes</taxon>
        <taxon>Umbridae</taxon>
        <taxon>Umbra</taxon>
    </lineage>
</organism>
<dbReference type="AlphaFoldDB" id="A0ABD0XD43"/>
<keyword evidence="2" id="KW-0472">Membrane</keyword>
<keyword evidence="5" id="KW-1185">Reference proteome</keyword>
<keyword evidence="3" id="KW-0732">Signal</keyword>
<feature type="compositionally biased region" description="Basic and acidic residues" evidence="1">
    <location>
        <begin position="161"/>
        <end position="182"/>
    </location>
</feature>
<reference evidence="4 5" key="1">
    <citation type="submission" date="2024-06" db="EMBL/GenBank/DDBJ databases">
        <authorList>
            <person name="Pan Q."/>
            <person name="Wen M."/>
            <person name="Jouanno E."/>
            <person name="Zahm M."/>
            <person name="Klopp C."/>
            <person name="Cabau C."/>
            <person name="Louis A."/>
            <person name="Berthelot C."/>
            <person name="Parey E."/>
            <person name="Roest Crollius H."/>
            <person name="Montfort J."/>
            <person name="Robinson-Rechavi M."/>
            <person name="Bouchez O."/>
            <person name="Lampietro C."/>
            <person name="Lopez Roques C."/>
            <person name="Donnadieu C."/>
            <person name="Postlethwait J."/>
            <person name="Bobe J."/>
            <person name="Verreycken H."/>
            <person name="Guiguen Y."/>
        </authorList>
    </citation>
    <scope>NUCLEOTIDE SEQUENCE [LARGE SCALE GENOMIC DNA]</scope>
    <source>
        <strain evidence="4">Up_M1</strain>
        <tissue evidence="4">Testis</tissue>
    </source>
</reference>
<dbReference type="PANTHER" id="PTHR35680:SF1">
    <property type="entry name" value="NFAT ACTIVATION MOLECULE 1"/>
    <property type="match status" value="1"/>
</dbReference>